<dbReference type="Gene3D" id="3.30.200.20">
    <property type="entry name" value="Phosphorylase Kinase, domain 1"/>
    <property type="match status" value="1"/>
</dbReference>
<comment type="caution">
    <text evidence="10">The sequence shown here is derived from an EMBL/GenBank/DDBJ whole genome shotgun (WGS) entry which is preliminary data.</text>
</comment>
<feature type="repeat" description="ANK" evidence="6">
    <location>
        <begin position="138"/>
        <end position="170"/>
    </location>
</feature>
<dbReference type="PROSITE" id="PS50011">
    <property type="entry name" value="PROTEIN_KINASE_DOM"/>
    <property type="match status" value="1"/>
</dbReference>
<dbReference type="InterPro" id="IPR000719">
    <property type="entry name" value="Prot_kinase_dom"/>
</dbReference>
<dbReference type="GO" id="GO:0005524">
    <property type="term" value="F:ATP binding"/>
    <property type="evidence" value="ECO:0007669"/>
    <property type="project" value="UniProtKB-UniRule"/>
</dbReference>
<evidence type="ECO:0000313" key="11">
    <source>
        <dbReference type="Proteomes" id="UP000481153"/>
    </source>
</evidence>
<protein>
    <recommendedName>
        <fullName evidence="9">Protein kinase domain-containing protein</fullName>
    </recommendedName>
</protein>
<keyword evidence="3 7" id="KW-0547">Nucleotide-binding</keyword>
<feature type="region of interest" description="Disordered" evidence="8">
    <location>
        <begin position="1"/>
        <end position="47"/>
    </location>
</feature>
<dbReference type="PROSITE" id="PS00108">
    <property type="entry name" value="PROTEIN_KINASE_ST"/>
    <property type="match status" value="1"/>
</dbReference>
<dbReference type="GO" id="GO:0004674">
    <property type="term" value="F:protein serine/threonine kinase activity"/>
    <property type="evidence" value="ECO:0007669"/>
    <property type="project" value="UniProtKB-KW"/>
</dbReference>
<dbReference type="InterPro" id="IPR017441">
    <property type="entry name" value="Protein_kinase_ATP_BS"/>
</dbReference>
<sequence length="766" mass="86743">MGNKPSALIHSAQSKKRLKAAKEEKVRERREDSDDVDRSKSNKLLKAAEEGDVDKVHELLEDGADVNFKNEDEQTPLHEASANGYVDVVKVLIAHGATVDTTDRYRKTPLYRACSAGHFHVVQELLTHGADVNIADKYNQTPLYWAAERGHLHVVKELLAHFAMADIANKGGKTPLHWASKKGHDAVVKELLAHGASVDLADAEGKTACDLANQEIRQLLDSYLGGNSDIGDTMSIASATEVIRRALEDIKGMKHVLFTTASAIFKESMKIRIHREKVLATGIIVEHILRELRRRGLPEELNLLLAVFEDIQNFWQTTRLTTQTRKLQLDSTYQETMVEMIGANVVSLQDRLLRVAEPLVIFAKVHVEGTKEDLRNEIGTMMAKMENLDSHLDKIFAQAHLQQEDELKSSGDEISDLFIQMHRGLEHYQHQVRFGNMQRSLSFEAQVETCQNKIAAAVATMSSTKLLPSSFHLDNETWMLSSEDVSFDPIPASSILGQGGYGIVYKGRYFGREVAVKQFNSIKGADPVDFQNLISKEIKAWKDVSNEPFILTLIGVCTKIPEPIVVSELCQTNIRRYIRDWPEYLLPMVYQFACGLASLHKVKIIYRDLKGDNVLVTFRATVAIADFGLSRTITSFEHTRTGVSWCGTLNWMSPEQYFKPRSVTMKSDVWSFGMTVWEILCNDVPYRDCSEMEFRESIFLNEDDRPEKPKSLAPELEPLWTLITKCWRLDPRERPSADEIVKYLETHYTSEVKDSLSLRTEMNLSM</sequence>
<dbReference type="AlphaFoldDB" id="A0A6G0XAF3"/>
<dbReference type="SUPFAM" id="SSF56112">
    <property type="entry name" value="Protein kinase-like (PK-like)"/>
    <property type="match status" value="1"/>
</dbReference>
<dbReference type="Pfam" id="PF07714">
    <property type="entry name" value="PK_Tyr_Ser-Thr"/>
    <property type="match status" value="1"/>
</dbReference>
<evidence type="ECO:0000259" key="9">
    <source>
        <dbReference type="PROSITE" id="PS50011"/>
    </source>
</evidence>
<reference evidence="10 11" key="1">
    <citation type="submission" date="2019-07" db="EMBL/GenBank/DDBJ databases">
        <title>Genomics analysis of Aphanomyces spp. identifies a new class of oomycete effector associated with host adaptation.</title>
        <authorList>
            <person name="Gaulin E."/>
        </authorList>
    </citation>
    <scope>NUCLEOTIDE SEQUENCE [LARGE SCALE GENOMIC DNA]</scope>
    <source>
        <strain evidence="10 11">ATCC 201684</strain>
    </source>
</reference>
<dbReference type="InterPro" id="IPR001245">
    <property type="entry name" value="Ser-Thr/Tyr_kinase_cat_dom"/>
</dbReference>
<feature type="repeat" description="ANK" evidence="6">
    <location>
        <begin position="39"/>
        <end position="71"/>
    </location>
</feature>
<dbReference type="SUPFAM" id="SSF48403">
    <property type="entry name" value="Ankyrin repeat"/>
    <property type="match status" value="1"/>
</dbReference>
<name>A0A6G0XAF3_9STRA</name>
<evidence type="ECO:0000256" key="4">
    <source>
        <dbReference type="ARBA" id="ARBA00022840"/>
    </source>
</evidence>
<proteinExistence type="predicted"/>
<feature type="compositionally biased region" description="Basic and acidic residues" evidence="8">
    <location>
        <begin position="20"/>
        <end position="47"/>
    </location>
</feature>
<evidence type="ECO:0000256" key="5">
    <source>
        <dbReference type="ARBA" id="ARBA00023043"/>
    </source>
</evidence>
<dbReference type="PROSITE" id="PS00107">
    <property type="entry name" value="PROTEIN_KINASE_ATP"/>
    <property type="match status" value="1"/>
</dbReference>
<feature type="repeat" description="ANK" evidence="6">
    <location>
        <begin position="171"/>
        <end position="203"/>
    </location>
</feature>
<dbReference type="SMART" id="SM00220">
    <property type="entry name" value="S_TKc"/>
    <property type="match status" value="1"/>
</dbReference>
<feature type="repeat" description="ANK" evidence="6">
    <location>
        <begin position="72"/>
        <end position="104"/>
    </location>
</feature>
<dbReference type="VEuPathDB" id="FungiDB:AeMF1_008731"/>
<dbReference type="Proteomes" id="UP000481153">
    <property type="component" value="Unassembled WGS sequence"/>
</dbReference>
<gene>
    <name evidence="10" type="ORF">Ae201684_006781</name>
</gene>
<feature type="domain" description="Protein kinase" evidence="9">
    <location>
        <begin position="490"/>
        <end position="750"/>
    </location>
</feature>
<dbReference type="Gene3D" id="1.10.510.10">
    <property type="entry name" value="Transferase(Phosphotransferase) domain 1"/>
    <property type="match status" value="1"/>
</dbReference>
<evidence type="ECO:0000256" key="3">
    <source>
        <dbReference type="ARBA" id="ARBA00022741"/>
    </source>
</evidence>
<dbReference type="InterPro" id="IPR002110">
    <property type="entry name" value="Ankyrin_rpt"/>
</dbReference>
<dbReference type="InterPro" id="IPR008271">
    <property type="entry name" value="Ser/Thr_kinase_AS"/>
</dbReference>
<evidence type="ECO:0000256" key="2">
    <source>
        <dbReference type="ARBA" id="ARBA00022737"/>
    </source>
</evidence>
<keyword evidence="2" id="KW-0677">Repeat</keyword>
<keyword evidence="4 7" id="KW-0067">ATP-binding</keyword>
<keyword evidence="1" id="KW-0723">Serine/threonine-protein kinase</keyword>
<feature type="repeat" description="ANK" evidence="6">
    <location>
        <begin position="105"/>
        <end position="137"/>
    </location>
</feature>
<organism evidence="10 11">
    <name type="scientific">Aphanomyces euteiches</name>
    <dbReference type="NCBI Taxonomy" id="100861"/>
    <lineage>
        <taxon>Eukaryota</taxon>
        <taxon>Sar</taxon>
        <taxon>Stramenopiles</taxon>
        <taxon>Oomycota</taxon>
        <taxon>Saprolegniomycetes</taxon>
        <taxon>Saprolegniales</taxon>
        <taxon>Verrucalvaceae</taxon>
        <taxon>Aphanomyces</taxon>
    </lineage>
</organism>
<dbReference type="SMART" id="SM00248">
    <property type="entry name" value="ANK"/>
    <property type="match status" value="5"/>
</dbReference>
<dbReference type="Gene3D" id="1.25.40.20">
    <property type="entry name" value="Ankyrin repeat-containing domain"/>
    <property type="match status" value="2"/>
</dbReference>
<dbReference type="PANTHER" id="PTHR24171">
    <property type="entry name" value="ANKYRIN REPEAT DOMAIN-CONTAINING PROTEIN 39-RELATED"/>
    <property type="match status" value="1"/>
</dbReference>
<dbReference type="Pfam" id="PF12796">
    <property type="entry name" value="Ank_2"/>
    <property type="match status" value="1"/>
</dbReference>
<accession>A0A6G0XAF3</accession>
<feature type="binding site" evidence="7">
    <location>
        <position position="517"/>
    </location>
    <ligand>
        <name>ATP</name>
        <dbReference type="ChEBI" id="CHEBI:30616"/>
    </ligand>
</feature>
<dbReference type="InterPro" id="IPR036770">
    <property type="entry name" value="Ankyrin_rpt-contain_sf"/>
</dbReference>
<dbReference type="Pfam" id="PF00023">
    <property type="entry name" value="Ank"/>
    <property type="match status" value="2"/>
</dbReference>
<evidence type="ECO:0000256" key="1">
    <source>
        <dbReference type="ARBA" id="ARBA00022527"/>
    </source>
</evidence>
<evidence type="ECO:0000256" key="8">
    <source>
        <dbReference type="SAM" id="MobiDB-lite"/>
    </source>
</evidence>
<evidence type="ECO:0000256" key="6">
    <source>
        <dbReference type="PROSITE-ProRule" id="PRU00023"/>
    </source>
</evidence>
<evidence type="ECO:0000256" key="7">
    <source>
        <dbReference type="PROSITE-ProRule" id="PRU10141"/>
    </source>
</evidence>
<dbReference type="EMBL" id="VJMJ01000085">
    <property type="protein sequence ID" value="KAF0736969.1"/>
    <property type="molecule type" value="Genomic_DNA"/>
</dbReference>
<keyword evidence="5 6" id="KW-0040">ANK repeat</keyword>
<keyword evidence="1" id="KW-0808">Transferase</keyword>
<dbReference type="PROSITE" id="PS50088">
    <property type="entry name" value="ANK_REPEAT"/>
    <property type="match status" value="5"/>
</dbReference>
<keyword evidence="1" id="KW-0418">Kinase</keyword>
<dbReference type="PRINTS" id="PR01415">
    <property type="entry name" value="ANKYRIN"/>
</dbReference>
<dbReference type="InterPro" id="IPR011009">
    <property type="entry name" value="Kinase-like_dom_sf"/>
</dbReference>
<dbReference type="PROSITE" id="PS50297">
    <property type="entry name" value="ANK_REP_REGION"/>
    <property type="match status" value="4"/>
</dbReference>
<evidence type="ECO:0000313" key="10">
    <source>
        <dbReference type="EMBL" id="KAF0736969.1"/>
    </source>
</evidence>
<keyword evidence="11" id="KW-1185">Reference proteome</keyword>